<accession>A0ABY3CD43</accession>
<name>A0ABY3CD43_9GAMM</name>
<protein>
    <recommendedName>
        <fullName evidence="1">Bacteriophage CI repressor N-terminal domain-containing protein</fullName>
    </recommendedName>
</protein>
<evidence type="ECO:0000259" key="1">
    <source>
        <dbReference type="Pfam" id="PF07022"/>
    </source>
</evidence>
<gene>
    <name evidence="2" type="ORF">EKO24_006505</name>
</gene>
<comment type="caution">
    <text evidence="2">The sequence shown here is derived from an EMBL/GenBank/DDBJ whole genome shotgun (WGS) entry which is preliminary data.</text>
</comment>
<feature type="domain" description="Bacteriophage CI repressor N-terminal" evidence="1">
    <location>
        <begin position="8"/>
        <end position="62"/>
    </location>
</feature>
<keyword evidence="3" id="KW-1185">Reference proteome</keyword>
<evidence type="ECO:0000313" key="2">
    <source>
        <dbReference type="EMBL" id="TRW99827.1"/>
    </source>
</evidence>
<feature type="non-terminal residue" evidence="2">
    <location>
        <position position="125"/>
    </location>
</feature>
<sequence>MKTLNEFLEIVKEKKGFEKDVELANYLGITKASLSIMKKGGGASQETAEKIAKGANVALEEVWLASLIQKEQNPRFKNVLENISKRAGIAASITLGTALILANSSDGKDLDATHSTAKYVYYVKL</sequence>
<dbReference type="Pfam" id="PF07022">
    <property type="entry name" value="Phage_CI_repr"/>
    <property type="match status" value="1"/>
</dbReference>
<reference evidence="2 3" key="1">
    <citation type="journal article" date="2019" name="Antonie Van Leeuwenhoek">
        <title>Description of 'Ca. Methylobacter oryzae' KRF1, a novel species from the environmentally important Methylobacter clade 2.</title>
        <authorList>
            <person name="Khatri K."/>
            <person name="Mohite J.A."/>
            <person name="Pandit P.S."/>
            <person name="Bahulikar R."/>
            <person name="Rahalkar M.C."/>
        </authorList>
    </citation>
    <scope>NUCLEOTIDE SEQUENCE [LARGE SCALE GENOMIC DNA]</scope>
    <source>
        <strain evidence="2 3">KRF1</strain>
    </source>
</reference>
<dbReference type="RefSeq" id="WP_143733190.1">
    <property type="nucleotide sequence ID" value="NZ_RYFG02000051.1"/>
</dbReference>
<dbReference type="EMBL" id="RYFG02000051">
    <property type="protein sequence ID" value="TRW99827.1"/>
    <property type="molecule type" value="Genomic_DNA"/>
</dbReference>
<dbReference type="Proteomes" id="UP000733744">
    <property type="component" value="Unassembled WGS sequence"/>
</dbReference>
<dbReference type="InterPro" id="IPR010744">
    <property type="entry name" value="Phage_CI_N"/>
</dbReference>
<evidence type="ECO:0000313" key="3">
    <source>
        <dbReference type="Proteomes" id="UP000733744"/>
    </source>
</evidence>
<proteinExistence type="predicted"/>
<organism evidence="2 3">
    <name type="scientific">Candidatus Methylobacter oryzae</name>
    <dbReference type="NCBI Taxonomy" id="2497749"/>
    <lineage>
        <taxon>Bacteria</taxon>
        <taxon>Pseudomonadati</taxon>
        <taxon>Pseudomonadota</taxon>
        <taxon>Gammaproteobacteria</taxon>
        <taxon>Methylococcales</taxon>
        <taxon>Methylococcaceae</taxon>
        <taxon>Methylobacter</taxon>
    </lineage>
</organism>